<feature type="chain" id="PRO_5046038522" evidence="6">
    <location>
        <begin position="28"/>
        <end position="560"/>
    </location>
</feature>
<comment type="similarity">
    <text evidence="2">Belongs to the bacterial solute-binding protein 5 family.</text>
</comment>
<feature type="signal peptide" evidence="6">
    <location>
        <begin position="1"/>
        <end position="27"/>
    </location>
</feature>
<dbReference type="PROSITE" id="PS51257">
    <property type="entry name" value="PROKAR_LIPOPROTEIN"/>
    <property type="match status" value="1"/>
</dbReference>
<keyword evidence="9" id="KW-1185">Reference proteome</keyword>
<evidence type="ECO:0000256" key="2">
    <source>
        <dbReference type="ARBA" id="ARBA00005695"/>
    </source>
</evidence>
<dbReference type="CDD" id="cd08514">
    <property type="entry name" value="PBP2_AppA_like"/>
    <property type="match status" value="1"/>
</dbReference>
<dbReference type="PANTHER" id="PTHR30290">
    <property type="entry name" value="PERIPLASMIC BINDING COMPONENT OF ABC TRANSPORTER"/>
    <property type="match status" value="1"/>
</dbReference>
<feature type="region of interest" description="Disordered" evidence="5">
    <location>
        <begin position="26"/>
        <end position="61"/>
    </location>
</feature>
<dbReference type="PROSITE" id="PS01040">
    <property type="entry name" value="SBP_BACTERIAL_5"/>
    <property type="match status" value="1"/>
</dbReference>
<dbReference type="EMBL" id="JAUSUO010000012">
    <property type="protein sequence ID" value="MDQ0345008.1"/>
    <property type="molecule type" value="Genomic_DNA"/>
</dbReference>
<comment type="caution">
    <text evidence="8">The sequence shown here is derived from an EMBL/GenBank/DDBJ whole genome shotgun (WGS) entry which is preliminary data.</text>
</comment>
<dbReference type="PIRSF" id="PIRSF002741">
    <property type="entry name" value="MppA"/>
    <property type="match status" value="1"/>
</dbReference>
<evidence type="ECO:0000256" key="3">
    <source>
        <dbReference type="ARBA" id="ARBA00022448"/>
    </source>
</evidence>
<organism evidence="8 9">
    <name type="scientific">Lederbergia wuyishanensis</name>
    <dbReference type="NCBI Taxonomy" id="1347903"/>
    <lineage>
        <taxon>Bacteria</taxon>
        <taxon>Bacillati</taxon>
        <taxon>Bacillota</taxon>
        <taxon>Bacilli</taxon>
        <taxon>Bacillales</taxon>
        <taxon>Bacillaceae</taxon>
        <taxon>Lederbergia</taxon>
    </lineage>
</organism>
<dbReference type="InterPro" id="IPR039424">
    <property type="entry name" value="SBP_5"/>
</dbReference>
<dbReference type="Pfam" id="PF00496">
    <property type="entry name" value="SBP_bac_5"/>
    <property type="match status" value="1"/>
</dbReference>
<reference evidence="8 9" key="1">
    <citation type="submission" date="2023-07" db="EMBL/GenBank/DDBJ databases">
        <title>Genomic Encyclopedia of Type Strains, Phase IV (KMG-IV): sequencing the most valuable type-strain genomes for metagenomic binning, comparative biology and taxonomic classification.</title>
        <authorList>
            <person name="Goeker M."/>
        </authorList>
    </citation>
    <scope>NUCLEOTIDE SEQUENCE [LARGE SCALE GENOMIC DNA]</scope>
    <source>
        <strain evidence="8 9">DSM 27848</strain>
    </source>
</reference>
<keyword evidence="4 6" id="KW-0732">Signal</keyword>
<evidence type="ECO:0000256" key="5">
    <source>
        <dbReference type="SAM" id="MobiDB-lite"/>
    </source>
</evidence>
<evidence type="ECO:0000256" key="6">
    <source>
        <dbReference type="SAM" id="SignalP"/>
    </source>
</evidence>
<evidence type="ECO:0000313" key="9">
    <source>
        <dbReference type="Proteomes" id="UP001232343"/>
    </source>
</evidence>
<dbReference type="SUPFAM" id="SSF53850">
    <property type="entry name" value="Periplasmic binding protein-like II"/>
    <property type="match status" value="1"/>
</dbReference>
<evidence type="ECO:0000256" key="1">
    <source>
        <dbReference type="ARBA" id="ARBA00004193"/>
    </source>
</evidence>
<evidence type="ECO:0000259" key="7">
    <source>
        <dbReference type="Pfam" id="PF00496"/>
    </source>
</evidence>
<proteinExistence type="inferred from homology"/>
<dbReference type="InterPro" id="IPR023765">
    <property type="entry name" value="SBP_5_CS"/>
</dbReference>
<protein>
    <submittedName>
        <fullName evidence="8">Peptide/nickel transport system substrate-binding protein</fullName>
    </submittedName>
</protein>
<dbReference type="InterPro" id="IPR030678">
    <property type="entry name" value="Peptide/Ni-bd"/>
</dbReference>
<comment type="subcellular location">
    <subcellularLocation>
        <location evidence="1">Cell membrane</location>
        <topology evidence="1">Lipid-anchor</topology>
    </subcellularLocation>
</comment>
<dbReference type="Gene3D" id="3.40.190.10">
    <property type="entry name" value="Periplasmic binding protein-like II"/>
    <property type="match status" value="1"/>
</dbReference>
<dbReference type="PANTHER" id="PTHR30290:SF9">
    <property type="entry name" value="OLIGOPEPTIDE-BINDING PROTEIN APPA"/>
    <property type="match status" value="1"/>
</dbReference>
<evidence type="ECO:0000313" key="8">
    <source>
        <dbReference type="EMBL" id="MDQ0345008.1"/>
    </source>
</evidence>
<dbReference type="RefSeq" id="WP_244682980.1">
    <property type="nucleotide sequence ID" value="NZ_JALIRM010000014.1"/>
</dbReference>
<accession>A0ABU0D9B7</accession>
<dbReference type="Gene3D" id="3.90.76.10">
    <property type="entry name" value="Dipeptide-binding Protein, Domain 1"/>
    <property type="match status" value="1"/>
</dbReference>
<feature type="domain" description="Solute-binding protein family 5" evidence="7">
    <location>
        <begin position="106"/>
        <end position="468"/>
    </location>
</feature>
<keyword evidence="3" id="KW-0813">Transport</keyword>
<evidence type="ECO:0000256" key="4">
    <source>
        <dbReference type="ARBA" id="ARBA00022729"/>
    </source>
</evidence>
<dbReference type="Gene3D" id="3.10.105.10">
    <property type="entry name" value="Dipeptide-binding Protein, Domain 3"/>
    <property type="match status" value="1"/>
</dbReference>
<gene>
    <name evidence="8" type="ORF">J2S14_003853</name>
</gene>
<sequence length="560" mass="62459">MKKPAWLLISMMLVLSMFLAACGGKNATPNDDNKGNDNGNTGGKTEEPAANDEPVQGGDLIIGSSGKPTLFNPLYSNDSVSSDVEGMIYDSLIGSDLEFNPTTDDAMAESVNEEDNGLTYVVKLRDGIKFHDGEPLTADDVVFTYNIPLSDDYDGPRKSYFESLESVEKVDDLTVKFHLKQVDVQFPSVGLSFGILPKHILGDVPIADLGTNEFNTKKPIGSGPFKFVENKPGEYVKVEAFDEYYQGRPYLDTITMKIVPDANAMLTQLQNRDIDFWAGVPQSDVETVETFADSAGIKLEHGLALSYTFLGYNLRNDLFKEKEVRQAITHAIDRQQIVDEIMDGKGEVADVPESPLSWAYNPDVPKFEYDPEKAKKMLADAGWKPGADGILEKDGKRFSFEVKTNQGNKVREDITVLLQSQLKDVGIEVKPMVVEFSSLIADIDPGVWNFDAIVLGWSLATDPDPSGIFHTKEIAEGLNFAGYSNPELDKLMDAQLQQQDKEKRKEEIGKIQAGIAEDQPYSFLYYPEEYRAMPAELQGYEFHAKNYIYHPNKWWLKKAE</sequence>
<dbReference type="Proteomes" id="UP001232343">
    <property type="component" value="Unassembled WGS sequence"/>
</dbReference>
<name>A0ABU0D9B7_9BACI</name>
<dbReference type="InterPro" id="IPR000914">
    <property type="entry name" value="SBP_5_dom"/>
</dbReference>